<sequence>MKYEMSMDQLCPATFAFQVIGGKWNLPILACLSEEESIRYNELKRRLNGITGTTLTNCLKELIDNGIVNRQQYNEIPPRVEYSLTSSGKELVPLIQSIVAWGERNIRTLEK</sequence>
<dbReference type="Proteomes" id="UP000199050">
    <property type="component" value="Unassembled WGS sequence"/>
</dbReference>
<evidence type="ECO:0000256" key="2">
    <source>
        <dbReference type="ARBA" id="ARBA00023125"/>
    </source>
</evidence>
<dbReference type="STRING" id="1174501.SAMN05216192_10254"/>
<dbReference type="InterPro" id="IPR036390">
    <property type="entry name" value="WH_DNA-bd_sf"/>
</dbReference>
<evidence type="ECO:0000259" key="4">
    <source>
        <dbReference type="PROSITE" id="PS51118"/>
    </source>
</evidence>
<dbReference type="RefSeq" id="WP_090711678.1">
    <property type="nucleotide sequence ID" value="NZ_CBCSKY010000013.1"/>
</dbReference>
<accession>A0A1G8GDB6</accession>
<organism evidence="5 6">
    <name type="scientific">Paenibacillus typhae</name>
    <dbReference type="NCBI Taxonomy" id="1174501"/>
    <lineage>
        <taxon>Bacteria</taxon>
        <taxon>Bacillati</taxon>
        <taxon>Bacillota</taxon>
        <taxon>Bacilli</taxon>
        <taxon>Bacillales</taxon>
        <taxon>Paenibacillaceae</taxon>
        <taxon>Paenibacillus</taxon>
    </lineage>
</organism>
<dbReference type="SUPFAM" id="SSF46785">
    <property type="entry name" value="Winged helix' DNA-binding domain"/>
    <property type="match status" value="1"/>
</dbReference>
<evidence type="ECO:0000313" key="6">
    <source>
        <dbReference type="Proteomes" id="UP000199050"/>
    </source>
</evidence>
<evidence type="ECO:0000256" key="3">
    <source>
        <dbReference type="ARBA" id="ARBA00023163"/>
    </source>
</evidence>
<dbReference type="PANTHER" id="PTHR33204">
    <property type="entry name" value="TRANSCRIPTIONAL REGULATOR, MARR FAMILY"/>
    <property type="match status" value="1"/>
</dbReference>
<evidence type="ECO:0000256" key="1">
    <source>
        <dbReference type="ARBA" id="ARBA00023015"/>
    </source>
</evidence>
<protein>
    <submittedName>
        <fullName evidence="5">Transcriptional regulator, HxlR family</fullName>
    </submittedName>
</protein>
<dbReference type="GO" id="GO:0003677">
    <property type="term" value="F:DNA binding"/>
    <property type="evidence" value="ECO:0007669"/>
    <property type="project" value="UniProtKB-KW"/>
</dbReference>
<proteinExistence type="predicted"/>
<keyword evidence="2" id="KW-0238">DNA-binding</keyword>
<reference evidence="6" key="1">
    <citation type="submission" date="2016-10" db="EMBL/GenBank/DDBJ databases">
        <authorList>
            <person name="Varghese N."/>
            <person name="Submissions S."/>
        </authorList>
    </citation>
    <scope>NUCLEOTIDE SEQUENCE [LARGE SCALE GENOMIC DNA]</scope>
    <source>
        <strain evidence="6">CGMCC 1.11012</strain>
    </source>
</reference>
<dbReference type="OrthoDB" id="9791143at2"/>
<dbReference type="Pfam" id="PF01638">
    <property type="entry name" value="HxlR"/>
    <property type="match status" value="1"/>
</dbReference>
<dbReference type="Gene3D" id="1.10.10.10">
    <property type="entry name" value="Winged helix-like DNA-binding domain superfamily/Winged helix DNA-binding domain"/>
    <property type="match status" value="1"/>
</dbReference>
<dbReference type="PROSITE" id="PS51118">
    <property type="entry name" value="HTH_HXLR"/>
    <property type="match status" value="1"/>
</dbReference>
<dbReference type="AlphaFoldDB" id="A0A1G8GDB6"/>
<dbReference type="InterPro" id="IPR002577">
    <property type="entry name" value="HTH_HxlR"/>
</dbReference>
<keyword evidence="6" id="KW-1185">Reference proteome</keyword>
<keyword evidence="3" id="KW-0804">Transcription</keyword>
<name>A0A1G8GDB6_9BACL</name>
<evidence type="ECO:0000313" key="5">
    <source>
        <dbReference type="EMBL" id="SDH92354.1"/>
    </source>
</evidence>
<dbReference type="EMBL" id="FNDX01000002">
    <property type="protein sequence ID" value="SDH92354.1"/>
    <property type="molecule type" value="Genomic_DNA"/>
</dbReference>
<feature type="domain" description="HTH hxlR-type" evidence="4">
    <location>
        <begin position="11"/>
        <end position="110"/>
    </location>
</feature>
<keyword evidence="1" id="KW-0805">Transcription regulation</keyword>
<dbReference type="InterPro" id="IPR036388">
    <property type="entry name" value="WH-like_DNA-bd_sf"/>
</dbReference>
<gene>
    <name evidence="5" type="ORF">SAMN05216192_10254</name>
</gene>
<dbReference type="PANTHER" id="PTHR33204:SF18">
    <property type="entry name" value="TRANSCRIPTIONAL REGULATORY PROTEIN"/>
    <property type="match status" value="1"/>
</dbReference>